<sequence>MEDNDILSNIFLRQQEVAKYSGFSSERTGVRSFRGKGFITYLIAQLPRTNPGRKEDDLTNKLLIPEVDNAKVKTFCR</sequence>
<evidence type="ECO:0000313" key="1">
    <source>
        <dbReference type="EMBL" id="PAV22059.1"/>
    </source>
</evidence>
<gene>
    <name evidence="1" type="ORF">PNOK_0201600</name>
</gene>
<protein>
    <submittedName>
        <fullName evidence="1">Uncharacterized protein</fullName>
    </submittedName>
</protein>
<dbReference type="InParanoid" id="A0A286UR92"/>
<name>A0A286UR92_9AGAM</name>
<dbReference type="AlphaFoldDB" id="A0A286UR92"/>
<dbReference type="EMBL" id="NBII01000002">
    <property type="protein sequence ID" value="PAV22059.1"/>
    <property type="molecule type" value="Genomic_DNA"/>
</dbReference>
<reference evidence="1 2" key="1">
    <citation type="journal article" date="2017" name="Mol. Ecol.">
        <title>Comparative and population genomic landscape of Phellinus noxius: A hypervariable fungus causing root rot in trees.</title>
        <authorList>
            <person name="Chung C.L."/>
            <person name="Lee T.J."/>
            <person name="Akiba M."/>
            <person name="Lee H.H."/>
            <person name="Kuo T.H."/>
            <person name="Liu D."/>
            <person name="Ke H.M."/>
            <person name="Yokoi T."/>
            <person name="Roa M.B."/>
            <person name="Lu M.J."/>
            <person name="Chang Y.Y."/>
            <person name="Ann P.J."/>
            <person name="Tsai J.N."/>
            <person name="Chen C.Y."/>
            <person name="Tzean S.S."/>
            <person name="Ota Y."/>
            <person name="Hattori T."/>
            <person name="Sahashi N."/>
            <person name="Liou R.F."/>
            <person name="Kikuchi T."/>
            <person name="Tsai I.J."/>
        </authorList>
    </citation>
    <scope>NUCLEOTIDE SEQUENCE [LARGE SCALE GENOMIC DNA]</scope>
    <source>
        <strain evidence="1 2">FFPRI411160</strain>
    </source>
</reference>
<dbReference type="Proteomes" id="UP000217199">
    <property type="component" value="Unassembled WGS sequence"/>
</dbReference>
<evidence type="ECO:0000313" key="2">
    <source>
        <dbReference type="Proteomes" id="UP000217199"/>
    </source>
</evidence>
<organism evidence="1 2">
    <name type="scientific">Pyrrhoderma noxium</name>
    <dbReference type="NCBI Taxonomy" id="2282107"/>
    <lineage>
        <taxon>Eukaryota</taxon>
        <taxon>Fungi</taxon>
        <taxon>Dikarya</taxon>
        <taxon>Basidiomycota</taxon>
        <taxon>Agaricomycotina</taxon>
        <taxon>Agaricomycetes</taxon>
        <taxon>Hymenochaetales</taxon>
        <taxon>Hymenochaetaceae</taxon>
        <taxon>Pyrrhoderma</taxon>
    </lineage>
</organism>
<proteinExistence type="predicted"/>
<accession>A0A286UR92</accession>
<keyword evidence="2" id="KW-1185">Reference proteome</keyword>
<comment type="caution">
    <text evidence="1">The sequence shown here is derived from an EMBL/GenBank/DDBJ whole genome shotgun (WGS) entry which is preliminary data.</text>
</comment>